<proteinExistence type="inferred from homology"/>
<dbReference type="InterPro" id="IPR036034">
    <property type="entry name" value="PDZ_sf"/>
</dbReference>
<keyword evidence="4" id="KW-0720">Serine protease</keyword>
<comment type="caution">
    <text evidence="7">The sequence shown here is derived from an EMBL/GenBank/DDBJ whole genome shotgun (WGS) entry which is preliminary data.</text>
</comment>
<dbReference type="Pfam" id="PF13180">
    <property type="entry name" value="PDZ_2"/>
    <property type="match status" value="1"/>
</dbReference>
<accession>A0ABP3X6E6</accession>
<dbReference type="Proteomes" id="UP001500359">
    <property type="component" value="Unassembled WGS sequence"/>
</dbReference>
<keyword evidence="5" id="KW-0472">Membrane</keyword>
<keyword evidence="8" id="KW-1185">Reference proteome</keyword>
<dbReference type="Pfam" id="PF13365">
    <property type="entry name" value="Trypsin_2"/>
    <property type="match status" value="1"/>
</dbReference>
<feature type="domain" description="PDZ" evidence="6">
    <location>
        <begin position="259"/>
        <end position="338"/>
    </location>
</feature>
<dbReference type="PROSITE" id="PS50106">
    <property type="entry name" value="PDZ"/>
    <property type="match status" value="1"/>
</dbReference>
<dbReference type="PANTHER" id="PTHR22939">
    <property type="entry name" value="SERINE PROTEASE FAMILY S1C HTRA-RELATED"/>
    <property type="match status" value="1"/>
</dbReference>
<evidence type="ECO:0000313" key="8">
    <source>
        <dbReference type="Proteomes" id="UP001500359"/>
    </source>
</evidence>
<protein>
    <submittedName>
        <fullName evidence="7">Outer membrane-stress sensor serine endopeptidase DegS</fullName>
    </submittedName>
</protein>
<evidence type="ECO:0000259" key="6">
    <source>
        <dbReference type="PROSITE" id="PS50106"/>
    </source>
</evidence>
<evidence type="ECO:0000313" key="7">
    <source>
        <dbReference type="EMBL" id="GAA0860206.1"/>
    </source>
</evidence>
<keyword evidence="5" id="KW-0812">Transmembrane</keyword>
<dbReference type="InterPro" id="IPR009003">
    <property type="entry name" value="Peptidase_S1_PA"/>
</dbReference>
<keyword evidence="5" id="KW-1133">Transmembrane helix</keyword>
<dbReference type="InterPro" id="IPR001940">
    <property type="entry name" value="Peptidase_S1C"/>
</dbReference>
<name>A0ABP3X6E6_9ALTE</name>
<dbReference type="EMBL" id="BAAAFD010000020">
    <property type="protein sequence ID" value="GAA0860206.1"/>
    <property type="molecule type" value="Genomic_DNA"/>
</dbReference>
<dbReference type="SMART" id="SM00228">
    <property type="entry name" value="PDZ"/>
    <property type="match status" value="1"/>
</dbReference>
<feature type="transmembrane region" description="Helical" evidence="5">
    <location>
        <begin position="13"/>
        <end position="32"/>
    </location>
</feature>
<gene>
    <name evidence="7" type="primary">degS</name>
    <name evidence="7" type="ORF">GCM10009114_36480</name>
</gene>
<sequence>MIQSVKLSSTLQFVGKSIALGLIISALILVLVPELRHGSGLSLDVFGRTQSAPEKISYYNAISRSAPAVVNIYSSSIDIVRSRQVSRTSLGSGVIMTQSGFLLTCWHVIKNAESTIVGLPDGRRLPADLVGYDELTDLAVLKIEAENLSVIPQVPNPEVRAGDVVLAIGNPLNIGQTITQGIVSRSGHTITQNFRELIQTDAVLHEGNSGGALVDSNGTLIGINNATFKTLDSQRRVIDVNGIFFALPYSLARRVMDEIIENGRATHGQLGFSGGIDPNVEGIVVTEVQAGGPAEEAGLQQFDIILSIDKVELATLDQTFDMIAKSRPGQELELTVSRNGKIIYVTVVVGQATK</sequence>
<dbReference type="Gene3D" id="2.30.42.10">
    <property type="match status" value="1"/>
</dbReference>
<dbReference type="InterPro" id="IPR001478">
    <property type="entry name" value="PDZ"/>
</dbReference>
<evidence type="ECO:0000256" key="1">
    <source>
        <dbReference type="ARBA" id="ARBA00010541"/>
    </source>
</evidence>
<dbReference type="PANTHER" id="PTHR22939:SF101">
    <property type="entry name" value="PERIPLASMIC PH-DEPENDENT SERINE ENDOPROTEASE DEGQ"/>
    <property type="match status" value="1"/>
</dbReference>
<dbReference type="Gene3D" id="2.40.10.10">
    <property type="entry name" value="Trypsin-like serine proteases"/>
    <property type="match status" value="2"/>
</dbReference>
<evidence type="ECO:0000256" key="4">
    <source>
        <dbReference type="ARBA" id="ARBA00022825"/>
    </source>
</evidence>
<dbReference type="CDD" id="cd23081">
    <property type="entry name" value="cpPDZ_EcRseP-like"/>
    <property type="match status" value="1"/>
</dbReference>
<evidence type="ECO:0000256" key="3">
    <source>
        <dbReference type="ARBA" id="ARBA00022801"/>
    </source>
</evidence>
<dbReference type="InterPro" id="IPR043504">
    <property type="entry name" value="Peptidase_S1_PA_chymotrypsin"/>
</dbReference>
<reference evidence="8" key="1">
    <citation type="journal article" date="2019" name="Int. J. Syst. Evol. Microbiol.">
        <title>The Global Catalogue of Microorganisms (GCM) 10K type strain sequencing project: providing services to taxonomists for standard genome sequencing and annotation.</title>
        <authorList>
            <consortium name="The Broad Institute Genomics Platform"/>
            <consortium name="The Broad Institute Genome Sequencing Center for Infectious Disease"/>
            <person name="Wu L."/>
            <person name="Ma J."/>
        </authorList>
    </citation>
    <scope>NUCLEOTIDE SEQUENCE [LARGE SCALE GENOMIC DNA]</scope>
    <source>
        <strain evidence="8">JCM 15896</strain>
    </source>
</reference>
<evidence type="ECO:0000256" key="2">
    <source>
        <dbReference type="ARBA" id="ARBA00022670"/>
    </source>
</evidence>
<keyword evidence="3" id="KW-0378">Hydrolase</keyword>
<organism evidence="7 8">
    <name type="scientific">Aliiglaciecola litoralis</name>
    <dbReference type="NCBI Taxonomy" id="582857"/>
    <lineage>
        <taxon>Bacteria</taxon>
        <taxon>Pseudomonadati</taxon>
        <taxon>Pseudomonadota</taxon>
        <taxon>Gammaproteobacteria</taxon>
        <taxon>Alteromonadales</taxon>
        <taxon>Alteromonadaceae</taxon>
        <taxon>Aliiglaciecola</taxon>
    </lineage>
</organism>
<keyword evidence="2" id="KW-0645">Protease</keyword>
<dbReference type="SUPFAM" id="SSF50494">
    <property type="entry name" value="Trypsin-like serine proteases"/>
    <property type="match status" value="1"/>
</dbReference>
<evidence type="ECO:0000256" key="5">
    <source>
        <dbReference type="SAM" id="Phobius"/>
    </source>
</evidence>
<dbReference type="SUPFAM" id="SSF50156">
    <property type="entry name" value="PDZ domain-like"/>
    <property type="match status" value="1"/>
</dbReference>
<comment type="similarity">
    <text evidence="1">Belongs to the peptidase S1C family.</text>
</comment>
<dbReference type="PRINTS" id="PR00834">
    <property type="entry name" value="PROTEASES2C"/>
</dbReference>